<organism evidence="4 5">
    <name type="scientific">Noviherbaspirillum album</name>
    <dbReference type="NCBI Taxonomy" id="3080276"/>
    <lineage>
        <taxon>Bacteria</taxon>
        <taxon>Pseudomonadati</taxon>
        <taxon>Pseudomonadota</taxon>
        <taxon>Betaproteobacteria</taxon>
        <taxon>Burkholderiales</taxon>
        <taxon>Oxalobacteraceae</taxon>
        <taxon>Noviherbaspirillum</taxon>
    </lineage>
</organism>
<protein>
    <submittedName>
        <fullName evidence="4">IS110 family transposase</fullName>
    </submittedName>
</protein>
<gene>
    <name evidence="4" type="ORF">RY831_18770</name>
</gene>
<dbReference type="InterPro" id="IPR003346">
    <property type="entry name" value="Transposase_20"/>
</dbReference>
<evidence type="ECO:0000259" key="2">
    <source>
        <dbReference type="Pfam" id="PF01548"/>
    </source>
</evidence>
<dbReference type="InterPro" id="IPR002525">
    <property type="entry name" value="Transp_IS110-like_N"/>
</dbReference>
<dbReference type="PANTHER" id="PTHR33055">
    <property type="entry name" value="TRANSPOSASE FOR INSERTION SEQUENCE ELEMENT IS1111A"/>
    <property type="match status" value="1"/>
</dbReference>
<dbReference type="Pfam" id="PF01548">
    <property type="entry name" value="DEDD_Tnp_IS110"/>
    <property type="match status" value="1"/>
</dbReference>
<dbReference type="InterPro" id="IPR047650">
    <property type="entry name" value="Transpos_IS110"/>
</dbReference>
<keyword evidence="5" id="KW-1185">Reference proteome</keyword>
<dbReference type="RefSeq" id="WP_326507921.1">
    <property type="nucleotide sequence ID" value="NZ_JAWIIV010000017.1"/>
</dbReference>
<feature type="coiled-coil region" evidence="1">
    <location>
        <begin position="180"/>
        <end position="207"/>
    </location>
</feature>
<evidence type="ECO:0000259" key="3">
    <source>
        <dbReference type="Pfam" id="PF02371"/>
    </source>
</evidence>
<dbReference type="EMBL" id="JAWIIV010000017">
    <property type="protein sequence ID" value="MEC4721212.1"/>
    <property type="molecule type" value="Genomic_DNA"/>
</dbReference>
<evidence type="ECO:0000256" key="1">
    <source>
        <dbReference type="SAM" id="Coils"/>
    </source>
</evidence>
<comment type="caution">
    <text evidence="4">The sequence shown here is derived from an EMBL/GenBank/DDBJ whole genome shotgun (WGS) entry which is preliminary data.</text>
</comment>
<feature type="domain" description="Transposase IS116/IS110/IS902 C-terminal" evidence="3">
    <location>
        <begin position="213"/>
        <end position="294"/>
    </location>
</feature>
<name>A0ABU6JD75_9BURK</name>
<feature type="domain" description="Transposase IS110-like N-terminal" evidence="2">
    <location>
        <begin position="6"/>
        <end position="145"/>
    </location>
</feature>
<dbReference type="Proteomes" id="UP001352263">
    <property type="component" value="Unassembled WGS sequence"/>
</dbReference>
<evidence type="ECO:0000313" key="5">
    <source>
        <dbReference type="Proteomes" id="UP001352263"/>
    </source>
</evidence>
<proteinExistence type="predicted"/>
<evidence type="ECO:0000313" key="4">
    <source>
        <dbReference type="EMBL" id="MEC4721212.1"/>
    </source>
</evidence>
<dbReference type="PANTHER" id="PTHR33055:SF3">
    <property type="entry name" value="PUTATIVE TRANSPOSASE FOR IS117-RELATED"/>
    <property type="match status" value="1"/>
</dbReference>
<keyword evidence="1" id="KW-0175">Coiled coil</keyword>
<dbReference type="NCBIfam" id="NF033542">
    <property type="entry name" value="transpos_IS110"/>
    <property type="match status" value="1"/>
</dbReference>
<sequence>MHITTIGIDLAKNVFTIHGVDERGKPVLRKTLRREQMVPFFTRLQPCVVAMEACGSAHYWARKLESLGHTVRLMAPQFVKPYVKGNKHDAADAETICEAASRPSMRFVPVKAPEAQATLALHRVRDGFIKARTAQANQLRGLLAEFGLVIPLGMVKLIAHVKGIIADEANELPALMRELAQRLLSHLLELDRQVQEIDRQVQQLCRQSSICGRLEQIPGIGPVTATALEATVADNIKTFKSGRQFAAFLGLVPKQHSSGGKERLQGISKRGDSYLRRLLVHGARAVLHHTMNRSKRSDSWLARLAARRNTNIACVAQANKTARIVWAMLVHERDFRDGFSANREPVPA</sequence>
<accession>A0ABU6JD75</accession>
<reference evidence="4 5" key="1">
    <citation type="submission" date="2023-10" db="EMBL/GenBank/DDBJ databases">
        <title>Noviherbaspirillum sp. CPCC 100848 genome assembly.</title>
        <authorList>
            <person name="Li X.Y."/>
            <person name="Fang X.M."/>
        </authorList>
    </citation>
    <scope>NUCLEOTIDE SEQUENCE [LARGE SCALE GENOMIC DNA]</scope>
    <source>
        <strain evidence="4 5">CPCC 100848</strain>
    </source>
</reference>
<dbReference type="Pfam" id="PF02371">
    <property type="entry name" value="Transposase_20"/>
    <property type="match status" value="1"/>
</dbReference>